<dbReference type="PANTHER" id="PTHR22979:SF2">
    <property type="entry name" value="ZINC FINGER PROTEIN 512"/>
    <property type="match status" value="1"/>
</dbReference>
<evidence type="ECO:0000256" key="11">
    <source>
        <dbReference type="ARBA" id="ARBA00023125"/>
    </source>
</evidence>
<feature type="region of interest" description="Disordered" evidence="16">
    <location>
        <begin position="499"/>
        <end position="577"/>
    </location>
</feature>
<evidence type="ECO:0000256" key="6">
    <source>
        <dbReference type="ARBA" id="ARBA00022737"/>
    </source>
</evidence>
<keyword evidence="11" id="KW-0238">DNA-binding</keyword>
<dbReference type="InterPro" id="IPR048408">
    <property type="entry name" value="ZNF512_C2HC"/>
</dbReference>
<dbReference type="FunFam" id="3.30.160.60:FF:000270">
    <property type="entry name" value="Zinc finger protein 512"/>
    <property type="match status" value="1"/>
</dbReference>
<evidence type="ECO:0000256" key="4">
    <source>
        <dbReference type="ARBA" id="ARBA00022499"/>
    </source>
</evidence>
<dbReference type="InterPro" id="IPR048403">
    <property type="entry name" value="ZNF512_znf-C2H2"/>
</dbReference>
<keyword evidence="6" id="KW-0677">Repeat</keyword>
<feature type="domain" description="C2H2-type" evidence="17">
    <location>
        <begin position="300"/>
        <end position="323"/>
    </location>
</feature>
<evidence type="ECO:0000256" key="16">
    <source>
        <dbReference type="SAM" id="MobiDB-lite"/>
    </source>
</evidence>
<dbReference type="InterPro" id="IPR013087">
    <property type="entry name" value="Znf_C2H2_type"/>
</dbReference>
<dbReference type="Pfam" id="PF00096">
    <property type="entry name" value="zf-C2H2"/>
    <property type="match status" value="1"/>
</dbReference>
<feature type="compositionally biased region" description="Basic residues" evidence="16">
    <location>
        <begin position="132"/>
        <end position="142"/>
    </location>
</feature>
<feature type="compositionally biased region" description="Basic and acidic residues" evidence="16">
    <location>
        <begin position="117"/>
        <end position="131"/>
    </location>
</feature>
<dbReference type="AlphaFoldDB" id="A0A663F6Y2"/>
<keyword evidence="8" id="KW-0862">Zinc</keyword>
<evidence type="ECO:0000256" key="9">
    <source>
        <dbReference type="ARBA" id="ARBA00022843"/>
    </source>
</evidence>
<dbReference type="Pfam" id="PF21367">
    <property type="entry name" value="ZNF512_zf-C2H2"/>
    <property type="match status" value="1"/>
</dbReference>
<dbReference type="GeneTree" id="ENSGT00940000158595"/>
<dbReference type="GO" id="GO:0008270">
    <property type="term" value="F:zinc ion binding"/>
    <property type="evidence" value="ECO:0007669"/>
    <property type="project" value="UniProtKB-KW"/>
</dbReference>
<reference evidence="18" key="2">
    <citation type="submission" date="2025-09" db="UniProtKB">
        <authorList>
            <consortium name="Ensembl"/>
        </authorList>
    </citation>
    <scope>IDENTIFICATION</scope>
</reference>
<sequence>MTRAGLGRRPAAAAAGRDTKPGHHRQQKVKRSLGNKKSKQFEEVETTVLGLSSNYDETVSNISSASPKGRVNGSAESRSKRTIRRPAYWLEMRGIKNSINKSSEKKAGEVLLKGKRKSEQGEGENLKDSPKKKQKISGKKHQAGTQQNSKVKGHCVQKEPEAYGTGSMEERWSLEIQDKGRVTCPTCRAVVRKTVEGLKKHMVNCRQEMFTCHHCGKQLKSSGGMKYHVMADHNNQPVVKEGGELDEQLERDRLRKVLKRMGKLKCTREGCTGSFTSIMGYLYHVKKCGKAASELEKMAMKCHHCGKAYKSKAGLVYHLRSKHGPVTFLHEERRTESLKEIKREPNNTGRVQRRSAKVAIYYLHELAGEELAKEWPKRKVLQDLIPDDRKLKYTRPGLPTFSQDVLCKWKTEIKMYRRVHCPNQGCESVYGSVSGLKSHLGTCTLGDFVAGKYKCLLCEKEFISESGVKYHINSVHAEDWFDVNTTTTKSFEKLMKIRQREEQRKQRKKRPLTRGKKKRTGTLAAKRLPSAGVEKMRRSKRGRPQRVDNESMSSEEGEPQVAQRAEFPKTSRKRGRK</sequence>
<dbReference type="FunFam" id="3.30.160.60:FF:000580">
    <property type="entry name" value="Zinc finger protein 512"/>
    <property type="match status" value="1"/>
</dbReference>
<name>A0A663F6Y2_AQUCH</name>
<dbReference type="Pfam" id="PF21276">
    <property type="entry name" value="ZNF512_C2HC"/>
    <property type="match status" value="2"/>
</dbReference>
<feature type="domain" description="C2H2-type" evidence="17">
    <location>
        <begin position="210"/>
        <end position="238"/>
    </location>
</feature>
<keyword evidence="19" id="KW-1185">Reference proteome</keyword>
<feature type="domain" description="C2H2-type" evidence="17">
    <location>
        <begin position="453"/>
        <end position="481"/>
    </location>
</feature>
<dbReference type="InParanoid" id="A0A663F6Y2"/>
<dbReference type="FunFam" id="3.30.160.60:FF:000177">
    <property type="entry name" value="Zinc finger protein 512"/>
    <property type="match status" value="1"/>
</dbReference>
<evidence type="ECO:0000313" key="19">
    <source>
        <dbReference type="Proteomes" id="UP000472275"/>
    </source>
</evidence>
<evidence type="ECO:0000256" key="3">
    <source>
        <dbReference type="ARBA" id="ARBA00006991"/>
    </source>
</evidence>
<evidence type="ECO:0000256" key="14">
    <source>
        <dbReference type="ARBA" id="ARBA00039955"/>
    </source>
</evidence>
<evidence type="ECO:0000256" key="15">
    <source>
        <dbReference type="PROSITE-ProRule" id="PRU00042"/>
    </source>
</evidence>
<comment type="similarity">
    <text evidence="3">Belongs to the krueppel C2H2-type zinc-finger protein family.</text>
</comment>
<evidence type="ECO:0000259" key="17">
    <source>
        <dbReference type="PROSITE" id="PS50157"/>
    </source>
</evidence>
<evidence type="ECO:0000256" key="1">
    <source>
        <dbReference type="ARBA" id="ARBA00003767"/>
    </source>
</evidence>
<dbReference type="Gene3D" id="3.30.160.60">
    <property type="entry name" value="Classic Zinc Finger"/>
    <property type="match status" value="3"/>
</dbReference>
<feature type="compositionally biased region" description="Low complexity" evidence="16">
    <location>
        <begin position="1"/>
        <end position="16"/>
    </location>
</feature>
<keyword evidence="4" id="KW-1017">Isopeptide bond</keyword>
<evidence type="ECO:0000313" key="18">
    <source>
        <dbReference type="Ensembl" id="ENSACCP00020019596.1"/>
    </source>
</evidence>
<protein>
    <recommendedName>
        <fullName evidence="14">Zinc finger protein 512</fullName>
    </recommendedName>
</protein>
<keyword evidence="7 15" id="KW-0863">Zinc-finger</keyword>
<dbReference type="InterPro" id="IPR052274">
    <property type="entry name" value="Krueppel_C2H2_Zn-finger"/>
</dbReference>
<evidence type="ECO:0000256" key="12">
    <source>
        <dbReference type="ARBA" id="ARBA00023163"/>
    </source>
</evidence>
<evidence type="ECO:0000256" key="10">
    <source>
        <dbReference type="ARBA" id="ARBA00023015"/>
    </source>
</evidence>
<dbReference type="GO" id="GO:0005634">
    <property type="term" value="C:nucleus"/>
    <property type="evidence" value="ECO:0007669"/>
    <property type="project" value="UniProtKB-SubCell"/>
</dbReference>
<dbReference type="PROSITE" id="PS00028">
    <property type="entry name" value="ZINC_FINGER_C2H2_1"/>
    <property type="match status" value="3"/>
</dbReference>
<keyword evidence="9" id="KW-0832">Ubl conjugation</keyword>
<evidence type="ECO:0000256" key="5">
    <source>
        <dbReference type="ARBA" id="ARBA00022723"/>
    </source>
</evidence>
<reference evidence="18" key="1">
    <citation type="submission" date="2025-08" db="UniProtKB">
        <authorList>
            <consortium name="Ensembl"/>
        </authorList>
    </citation>
    <scope>IDENTIFICATION</scope>
</reference>
<dbReference type="Proteomes" id="UP000472275">
    <property type="component" value="Chromosome 15"/>
</dbReference>
<comment type="subcellular location">
    <subcellularLocation>
        <location evidence="2">Nucleus</location>
    </subcellularLocation>
</comment>
<dbReference type="SUPFAM" id="SSF57667">
    <property type="entry name" value="beta-beta-alpha zinc fingers"/>
    <property type="match status" value="5"/>
</dbReference>
<comment type="function">
    <text evidence="1">May be involved in transcriptional regulation.</text>
</comment>
<dbReference type="InterPro" id="IPR036236">
    <property type="entry name" value="Znf_C2H2_sf"/>
</dbReference>
<feature type="region of interest" description="Disordered" evidence="16">
    <location>
        <begin position="1"/>
        <end position="80"/>
    </location>
</feature>
<organism evidence="18 19">
    <name type="scientific">Aquila chrysaetos chrysaetos</name>
    <dbReference type="NCBI Taxonomy" id="223781"/>
    <lineage>
        <taxon>Eukaryota</taxon>
        <taxon>Metazoa</taxon>
        <taxon>Chordata</taxon>
        <taxon>Craniata</taxon>
        <taxon>Vertebrata</taxon>
        <taxon>Euteleostomi</taxon>
        <taxon>Archelosauria</taxon>
        <taxon>Archosauria</taxon>
        <taxon>Dinosauria</taxon>
        <taxon>Saurischia</taxon>
        <taxon>Theropoda</taxon>
        <taxon>Coelurosauria</taxon>
        <taxon>Aves</taxon>
        <taxon>Neognathae</taxon>
        <taxon>Neoaves</taxon>
        <taxon>Telluraves</taxon>
        <taxon>Accipitrimorphae</taxon>
        <taxon>Accipitriformes</taxon>
        <taxon>Accipitridae</taxon>
        <taxon>Accipitrinae</taxon>
        <taxon>Aquila</taxon>
    </lineage>
</organism>
<proteinExistence type="inferred from homology"/>
<evidence type="ECO:0000256" key="2">
    <source>
        <dbReference type="ARBA" id="ARBA00004123"/>
    </source>
</evidence>
<dbReference type="GO" id="GO:0003677">
    <property type="term" value="F:DNA binding"/>
    <property type="evidence" value="ECO:0007669"/>
    <property type="project" value="UniProtKB-KW"/>
</dbReference>
<keyword evidence="10" id="KW-0805">Transcription regulation</keyword>
<keyword evidence="13" id="KW-0539">Nucleus</keyword>
<dbReference type="PROSITE" id="PS50157">
    <property type="entry name" value="ZINC_FINGER_C2H2_2"/>
    <property type="match status" value="3"/>
</dbReference>
<evidence type="ECO:0000256" key="8">
    <source>
        <dbReference type="ARBA" id="ARBA00022833"/>
    </source>
</evidence>
<feature type="compositionally biased region" description="Basic residues" evidence="16">
    <location>
        <begin position="22"/>
        <end position="38"/>
    </location>
</feature>
<evidence type="ECO:0000256" key="13">
    <source>
        <dbReference type="ARBA" id="ARBA00023242"/>
    </source>
</evidence>
<dbReference type="SMART" id="SM00355">
    <property type="entry name" value="ZnF_C2H2"/>
    <property type="match status" value="5"/>
</dbReference>
<dbReference type="PANTHER" id="PTHR22979">
    <property type="entry name" value="ZINC FINGER PROTEIN-RELATED"/>
    <property type="match status" value="1"/>
</dbReference>
<feature type="compositionally biased region" description="Basic residues" evidence="16">
    <location>
        <begin position="505"/>
        <end position="520"/>
    </location>
</feature>
<accession>A0A663F6Y2</accession>
<evidence type="ECO:0000256" key="7">
    <source>
        <dbReference type="ARBA" id="ARBA00022771"/>
    </source>
</evidence>
<feature type="region of interest" description="Disordered" evidence="16">
    <location>
        <begin position="100"/>
        <end position="153"/>
    </location>
</feature>
<feature type="compositionally biased region" description="Polar residues" evidence="16">
    <location>
        <begin position="49"/>
        <end position="66"/>
    </location>
</feature>
<keyword evidence="12" id="KW-0804">Transcription</keyword>
<keyword evidence="5" id="KW-0479">Metal-binding</keyword>
<dbReference type="Ensembl" id="ENSACCT00020020457.1">
    <property type="protein sequence ID" value="ENSACCP00020019596.1"/>
    <property type="gene ID" value="ENSACCG00020013473.1"/>
</dbReference>